<sequence length="930" mass="107907">MSRLPRSDERVVGSLNGDSFSRCSVRKQRLEKSRQQLEDEAAKVLKKAREIKCVASSNKGASKDKYYTLPNRRKGIIDYETFSKKPFRKNSLESVQFPPKKPPRSFISSNDSTTSKFAQDIKQKENRKPKKSNLRRSVSDATNIKSKIFKDNNKDEIDSVFRSDTEDFRSAKRNSKKKQLSPIIEVQQREDYFSQKNENNEENEKYNNENSTDSFTASDKCNNSKKKESATESLKKFIEGLDEELFKETGKRVQHSEPKKQEPEVIIIDVDQAKQISRNKNSKTNVIGKKLKSLTTCKSIGNSKADKLGGLNETIVLEAIPTVSQDSKIEKAIKKLEKVKHEDASMMHSSQKPAEKLPLTKGRTVDTMVKRLSVDSPSSPPPKTNILVTPNVSVQHNSNQPFSYTRGISPEKYNGNDPGSPVIYAQVVCANGVTGQSKQTVHTVFNGNAKKHPHYSDSDEGLGYEEHTNRKYSPLEPSFSRKYQDQHMSEMRDEDFMDTDEPLINRKMKSSYFTGYSYENTFADTERGRADGMDAKRRESLSESLENGTPKTNNHNGISSKSDWSARRDLLESRIKHKLNSNFPRDDTNMFISESTLKYKNKSVSPVGHPGLHTNSYVDQYVMDSRKKYFEDRKDEVEYVTNGRYPFEQKIPHNRITNSRLSPDRRHFESNHFKNDRFSNKIERQQRLSKDRAIYQSNPEIYDNKKEPHSVDSYHDSLRREKRVYRSEKYLDQNENERKDRFGDSGIESDIRRDCVDNIRTEPRRLYGIRNVESEDEGFASSLLIANERQHTEEAVNNRKFSGDYEYDAPYERDEYEYRKRRTEYAPRERSIDDGSHYDPRIDKNFENEKKMMAKKTDKKNSKTGKKSGLEKVKQLFMSSSRKKEKQAMVKEEDLRSRYKEYKGSTECLEPQIKKKEMREVNTVSNIYKI</sequence>
<dbReference type="Proteomes" id="UP001431783">
    <property type="component" value="Unassembled WGS sequence"/>
</dbReference>
<evidence type="ECO:0000256" key="2">
    <source>
        <dbReference type="SAM" id="MobiDB-lite"/>
    </source>
</evidence>
<comment type="caution">
    <text evidence="3">The sequence shown here is derived from an EMBL/GenBank/DDBJ whole genome shotgun (WGS) entry which is preliminary data.</text>
</comment>
<feature type="compositionally biased region" description="Polar residues" evidence="2">
    <location>
        <begin position="135"/>
        <end position="145"/>
    </location>
</feature>
<evidence type="ECO:0000313" key="3">
    <source>
        <dbReference type="EMBL" id="KAK9886216.1"/>
    </source>
</evidence>
<evidence type="ECO:0000256" key="1">
    <source>
        <dbReference type="SAM" id="Coils"/>
    </source>
</evidence>
<feature type="compositionally biased region" description="Basic and acidic residues" evidence="2">
    <location>
        <begin position="187"/>
        <end position="207"/>
    </location>
</feature>
<feature type="compositionally biased region" description="Polar residues" evidence="2">
    <location>
        <begin position="211"/>
        <end position="221"/>
    </location>
</feature>
<keyword evidence="1" id="KW-0175">Coiled coil</keyword>
<protein>
    <submittedName>
        <fullName evidence="3">Uncharacterized protein</fullName>
    </submittedName>
</protein>
<feature type="coiled-coil region" evidence="1">
    <location>
        <begin position="20"/>
        <end position="54"/>
    </location>
</feature>
<dbReference type="AlphaFoldDB" id="A0AAW1V2B2"/>
<dbReference type="EMBL" id="JARQZJ010000099">
    <property type="protein sequence ID" value="KAK9886216.1"/>
    <property type="molecule type" value="Genomic_DNA"/>
</dbReference>
<gene>
    <name evidence="3" type="ORF">WA026_015735</name>
</gene>
<organism evidence="3 4">
    <name type="scientific">Henosepilachna vigintioctopunctata</name>
    <dbReference type="NCBI Taxonomy" id="420089"/>
    <lineage>
        <taxon>Eukaryota</taxon>
        <taxon>Metazoa</taxon>
        <taxon>Ecdysozoa</taxon>
        <taxon>Arthropoda</taxon>
        <taxon>Hexapoda</taxon>
        <taxon>Insecta</taxon>
        <taxon>Pterygota</taxon>
        <taxon>Neoptera</taxon>
        <taxon>Endopterygota</taxon>
        <taxon>Coleoptera</taxon>
        <taxon>Polyphaga</taxon>
        <taxon>Cucujiformia</taxon>
        <taxon>Coccinelloidea</taxon>
        <taxon>Coccinellidae</taxon>
        <taxon>Epilachninae</taxon>
        <taxon>Epilachnini</taxon>
        <taxon>Henosepilachna</taxon>
    </lineage>
</organism>
<feature type="region of interest" description="Disordered" evidence="2">
    <location>
        <begin position="524"/>
        <end position="564"/>
    </location>
</feature>
<feature type="region of interest" description="Disordered" evidence="2">
    <location>
        <begin position="90"/>
        <end position="145"/>
    </location>
</feature>
<proteinExistence type="predicted"/>
<feature type="compositionally biased region" description="Basic and acidic residues" evidence="2">
    <location>
        <begin position="524"/>
        <end position="541"/>
    </location>
</feature>
<evidence type="ECO:0000313" key="4">
    <source>
        <dbReference type="Proteomes" id="UP001431783"/>
    </source>
</evidence>
<feature type="region of interest" description="Disordered" evidence="2">
    <location>
        <begin position="166"/>
        <end position="229"/>
    </location>
</feature>
<feature type="compositionally biased region" description="Polar residues" evidence="2">
    <location>
        <begin position="106"/>
        <end position="117"/>
    </location>
</feature>
<reference evidence="3 4" key="1">
    <citation type="submission" date="2023-03" db="EMBL/GenBank/DDBJ databases">
        <title>Genome insight into feeding habits of ladybird beetles.</title>
        <authorList>
            <person name="Li H.-S."/>
            <person name="Huang Y.-H."/>
            <person name="Pang H."/>
        </authorList>
    </citation>
    <scope>NUCLEOTIDE SEQUENCE [LARGE SCALE GENOMIC DNA]</scope>
    <source>
        <strain evidence="3">SYSU_2023b</strain>
        <tissue evidence="3">Whole body</tissue>
    </source>
</reference>
<name>A0AAW1V2B2_9CUCU</name>
<keyword evidence="4" id="KW-1185">Reference proteome</keyword>
<feature type="compositionally biased region" description="Polar residues" evidence="2">
    <location>
        <begin position="542"/>
        <end position="563"/>
    </location>
</feature>
<accession>A0AAW1V2B2</accession>